<accession>A0A1M5HME7</accession>
<dbReference type="InterPro" id="IPR004638">
    <property type="entry name" value="EmrB-like"/>
</dbReference>
<dbReference type="InterPro" id="IPR011701">
    <property type="entry name" value="MFS"/>
</dbReference>
<dbReference type="GO" id="GO:0022857">
    <property type="term" value="F:transmembrane transporter activity"/>
    <property type="evidence" value="ECO:0007669"/>
    <property type="project" value="InterPro"/>
</dbReference>
<keyword evidence="10" id="KW-1185">Reference proteome</keyword>
<evidence type="ECO:0000256" key="1">
    <source>
        <dbReference type="ARBA" id="ARBA00004651"/>
    </source>
</evidence>
<feature type="transmembrane region" description="Helical" evidence="7">
    <location>
        <begin position="468"/>
        <end position="486"/>
    </location>
</feature>
<dbReference type="InterPro" id="IPR020846">
    <property type="entry name" value="MFS_dom"/>
</dbReference>
<feature type="transmembrane region" description="Helical" evidence="7">
    <location>
        <begin position="116"/>
        <end position="138"/>
    </location>
</feature>
<sequence length="502" mass="52152">MTATMTKSRTDATSAGDTHAKRWWILAVLGIAQLMVVLDATVVNIALPTAQTDLAFSDSSRQWIVTAYSLAFGSLLLIGGRIADIVGRTRIFIIGMIGFAIASAVGGAAVNVGMLIAARAVQGVFAALLAPAILALLTTTFTEARERNKAFGIFGAIAGSGASIGLLLGGVLTEYANWRWTLFVNLIFAVIGVVGGLSLLQNEVSEHRPKLDVPGTILVSAGLFALVYGFSHAETDSWSSLITIGFLAAAGILLIAFVVTQMQVRHPLLPLRIVTDRNRGGAFLAMVLSAMGMFAVFLFLTYYLQASLKYSAVMSGVAFLPMTGVLVVVAGVGSTVLIPRVSPRILIPLGMLLGALSMYLLTNIGVDTAYVSHVLPALLVLGAGLGLVFAPAFSLATLGVNRDDAGVASAAVNTVQQVGGAVGTALLNTIAASALTSYFTSHPPASRTPAAVQAARAEALVHSYVVPFWWATAIFAFGAVVSALVLRSGVPDIDHENAAVVA</sequence>
<evidence type="ECO:0000259" key="8">
    <source>
        <dbReference type="PROSITE" id="PS50850"/>
    </source>
</evidence>
<feature type="transmembrane region" description="Helical" evidence="7">
    <location>
        <begin position="316"/>
        <end position="338"/>
    </location>
</feature>
<feature type="transmembrane region" description="Helical" evidence="7">
    <location>
        <begin position="178"/>
        <end position="199"/>
    </location>
</feature>
<protein>
    <submittedName>
        <fullName evidence="9">Drug resistance transporter, EmrB/QacA subfamily</fullName>
    </submittedName>
</protein>
<dbReference type="InterPro" id="IPR036259">
    <property type="entry name" value="MFS_trans_sf"/>
</dbReference>
<feature type="domain" description="Major facilitator superfamily (MFS) profile" evidence="8">
    <location>
        <begin position="25"/>
        <end position="490"/>
    </location>
</feature>
<keyword evidence="2" id="KW-0813">Transport</keyword>
<dbReference type="STRING" id="1206085.SAMN05443575_1570"/>
<evidence type="ECO:0000313" key="10">
    <source>
        <dbReference type="Proteomes" id="UP000186132"/>
    </source>
</evidence>
<dbReference type="CDD" id="cd17321">
    <property type="entry name" value="MFS_MMR_MDR_like"/>
    <property type="match status" value="1"/>
</dbReference>
<reference evidence="9 10" key="1">
    <citation type="submission" date="2016-11" db="EMBL/GenBank/DDBJ databases">
        <authorList>
            <person name="Jaros S."/>
            <person name="Januszkiewicz K."/>
            <person name="Wedrychowicz H."/>
        </authorList>
    </citation>
    <scope>NUCLEOTIDE SEQUENCE [LARGE SCALE GENOMIC DNA]</scope>
    <source>
        <strain evidence="9 10">DSM 45627</strain>
    </source>
</reference>
<evidence type="ECO:0000313" key="9">
    <source>
        <dbReference type="EMBL" id="SHG17105.1"/>
    </source>
</evidence>
<dbReference type="SUPFAM" id="SSF103473">
    <property type="entry name" value="MFS general substrate transporter"/>
    <property type="match status" value="1"/>
</dbReference>
<feature type="transmembrane region" description="Helical" evidence="7">
    <location>
        <begin position="150"/>
        <end position="172"/>
    </location>
</feature>
<dbReference type="AlphaFoldDB" id="A0A1M5HME7"/>
<evidence type="ECO:0000256" key="5">
    <source>
        <dbReference type="ARBA" id="ARBA00022989"/>
    </source>
</evidence>
<feature type="transmembrane region" description="Helical" evidence="7">
    <location>
        <begin position="91"/>
        <end position="110"/>
    </location>
</feature>
<dbReference type="GO" id="GO:0005886">
    <property type="term" value="C:plasma membrane"/>
    <property type="evidence" value="ECO:0007669"/>
    <property type="project" value="UniProtKB-SubCell"/>
</dbReference>
<dbReference type="Pfam" id="PF07690">
    <property type="entry name" value="MFS_1"/>
    <property type="match status" value="1"/>
</dbReference>
<dbReference type="Gene3D" id="1.20.1250.20">
    <property type="entry name" value="MFS general substrate transporter like domains"/>
    <property type="match status" value="1"/>
</dbReference>
<dbReference type="EMBL" id="FQVU01000002">
    <property type="protein sequence ID" value="SHG17105.1"/>
    <property type="molecule type" value="Genomic_DNA"/>
</dbReference>
<proteinExistence type="predicted"/>
<feature type="transmembrane region" description="Helical" evidence="7">
    <location>
        <begin position="281"/>
        <end position="304"/>
    </location>
</feature>
<feature type="transmembrane region" description="Helical" evidence="7">
    <location>
        <begin position="23"/>
        <end position="47"/>
    </location>
</feature>
<dbReference type="PRINTS" id="PR01036">
    <property type="entry name" value="TCRTETB"/>
</dbReference>
<comment type="subcellular location">
    <subcellularLocation>
        <location evidence="1">Cell membrane</location>
        <topology evidence="1">Multi-pass membrane protein</topology>
    </subcellularLocation>
</comment>
<dbReference type="Proteomes" id="UP000186132">
    <property type="component" value="Unassembled WGS sequence"/>
</dbReference>
<keyword evidence="4 7" id="KW-0812">Transmembrane</keyword>
<dbReference type="NCBIfam" id="TIGR00711">
    <property type="entry name" value="efflux_EmrB"/>
    <property type="match status" value="1"/>
</dbReference>
<evidence type="ECO:0000256" key="2">
    <source>
        <dbReference type="ARBA" id="ARBA00022448"/>
    </source>
</evidence>
<feature type="transmembrane region" description="Helical" evidence="7">
    <location>
        <begin position="374"/>
        <end position="398"/>
    </location>
</feature>
<name>A0A1M5HME7_9ACTN</name>
<feature type="transmembrane region" description="Helical" evidence="7">
    <location>
        <begin position="237"/>
        <end position="260"/>
    </location>
</feature>
<feature type="transmembrane region" description="Helical" evidence="7">
    <location>
        <begin position="345"/>
        <end position="362"/>
    </location>
</feature>
<feature type="transmembrane region" description="Helical" evidence="7">
    <location>
        <begin position="62"/>
        <end position="79"/>
    </location>
</feature>
<keyword evidence="3" id="KW-1003">Cell membrane</keyword>
<dbReference type="Gene3D" id="1.20.1720.10">
    <property type="entry name" value="Multidrug resistance protein D"/>
    <property type="match status" value="1"/>
</dbReference>
<dbReference type="PROSITE" id="PS50850">
    <property type="entry name" value="MFS"/>
    <property type="match status" value="1"/>
</dbReference>
<dbReference type="PANTHER" id="PTHR42718">
    <property type="entry name" value="MAJOR FACILITATOR SUPERFAMILY MULTIDRUG TRANSPORTER MFSC"/>
    <property type="match status" value="1"/>
</dbReference>
<keyword evidence="5 7" id="KW-1133">Transmembrane helix</keyword>
<evidence type="ECO:0000256" key="4">
    <source>
        <dbReference type="ARBA" id="ARBA00022692"/>
    </source>
</evidence>
<feature type="transmembrane region" description="Helical" evidence="7">
    <location>
        <begin position="418"/>
        <end position="439"/>
    </location>
</feature>
<evidence type="ECO:0000256" key="7">
    <source>
        <dbReference type="SAM" id="Phobius"/>
    </source>
</evidence>
<feature type="transmembrane region" description="Helical" evidence="7">
    <location>
        <begin position="211"/>
        <end position="231"/>
    </location>
</feature>
<dbReference type="PANTHER" id="PTHR42718:SF46">
    <property type="entry name" value="BLR6921 PROTEIN"/>
    <property type="match status" value="1"/>
</dbReference>
<evidence type="ECO:0000256" key="3">
    <source>
        <dbReference type="ARBA" id="ARBA00022475"/>
    </source>
</evidence>
<organism evidence="9 10">
    <name type="scientific">Jatrophihabitans endophyticus</name>
    <dbReference type="NCBI Taxonomy" id="1206085"/>
    <lineage>
        <taxon>Bacteria</taxon>
        <taxon>Bacillati</taxon>
        <taxon>Actinomycetota</taxon>
        <taxon>Actinomycetes</taxon>
        <taxon>Jatrophihabitantales</taxon>
        <taxon>Jatrophihabitantaceae</taxon>
        <taxon>Jatrophihabitans</taxon>
    </lineage>
</organism>
<gene>
    <name evidence="9" type="ORF">SAMN05443575_1570</name>
</gene>
<keyword evidence="6 7" id="KW-0472">Membrane</keyword>
<evidence type="ECO:0000256" key="6">
    <source>
        <dbReference type="ARBA" id="ARBA00023136"/>
    </source>
</evidence>